<feature type="region of interest" description="Disordered" evidence="13">
    <location>
        <begin position="256"/>
        <end position="277"/>
    </location>
</feature>
<accession>A0ABT9BUJ7</accession>
<evidence type="ECO:0000256" key="1">
    <source>
        <dbReference type="ARBA" id="ARBA00004876"/>
    </source>
</evidence>
<evidence type="ECO:0000256" key="11">
    <source>
        <dbReference type="ARBA" id="ARBA00023315"/>
    </source>
</evidence>
<dbReference type="InterPro" id="IPR011004">
    <property type="entry name" value="Trimer_LpxA-like_sf"/>
</dbReference>
<keyword evidence="5" id="KW-0444">Lipid biosynthesis</keyword>
<comment type="catalytic activity">
    <reaction evidence="12">
        <text>L-serine + acetyl-CoA = O-acetyl-L-serine + CoA</text>
        <dbReference type="Rhea" id="RHEA:24560"/>
        <dbReference type="ChEBI" id="CHEBI:33384"/>
        <dbReference type="ChEBI" id="CHEBI:57287"/>
        <dbReference type="ChEBI" id="CHEBI:57288"/>
        <dbReference type="ChEBI" id="CHEBI:58340"/>
        <dbReference type="EC" id="2.3.1.30"/>
    </reaction>
</comment>
<dbReference type="PROSITE" id="PS00101">
    <property type="entry name" value="HEXAPEP_TRANSFERASES"/>
    <property type="match status" value="1"/>
</dbReference>
<evidence type="ECO:0000256" key="3">
    <source>
        <dbReference type="ARBA" id="ARBA00013266"/>
    </source>
</evidence>
<evidence type="ECO:0000256" key="6">
    <source>
        <dbReference type="ARBA" id="ARBA00022556"/>
    </source>
</evidence>
<dbReference type="NCBIfam" id="NF041874">
    <property type="entry name" value="EPS_EpsC"/>
    <property type="match status" value="1"/>
</dbReference>
<keyword evidence="7" id="KW-0028">Amino-acid biosynthesis</keyword>
<keyword evidence="9" id="KW-0677">Repeat</keyword>
<protein>
    <recommendedName>
        <fullName evidence="4">Serine acetyltransferase</fullName>
        <ecNumber evidence="3">2.3.1.30</ecNumber>
    </recommendedName>
</protein>
<keyword evidence="11 15" id="KW-0012">Acyltransferase</keyword>
<dbReference type="Gene3D" id="1.10.3130.10">
    <property type="entry name" value="serine acetyltransferase, domain 1"/>
    <property type="match status" value="1"/>
</dbReference>
<organism evidence="15 16">
    <name type="scientific">Pseudomonas citrulli</name>
    <dbReference type="NCBI Taxonomy" id="3064347"/>
    <lineage>
        <taxon>Bacteria</taxon>
        <taxon>Pseudomonadati</taxon>
        <taxon>Pseudomonadota</taxon>
        <taxon>Gammaproteobacteria</taxon>
        <taxon>Pseudomonadales</taxon>
        <taxon>Pseudomonadaceae</taxon>
        <taxon>Pseudomonas</taxon>
    </lineage>
</organism>
<evidence type="ECO:0000256" key="7">
    <source>
        <dbReference type="ARBA" id="ARBA00022605"/>
    </source>
</evidence>
<keyword evidence="16" id="KW-1185">Reference proteome</keyword>
<evidence type="ECO:0000259" key="14">
    <source>
        <dbReference type="SMART" id="SM00971"/>
    </source>
</evidence>
<dbReference type="NCBIfam" id="TIGR01172">
    <property type="entry name" value="cysE"/>
    <property type="match status" value="1"/>
</dbReference>
<evidence type="ECO:0000256" key="9">
    <source>
        <dbReference type="ARBA" id="ARBA00022737"/>
    </source>
</evidence>
<dbReference type="Pfam" id="PF06426">
    <property type="entry name" value="SATase_N"/>
    <property type="match status" value="1"/>
</dbReference>
<evidence type="ECO:0000256" key="5">
    <source>
        <dbReference type="ARBA" id="ARBA00022516"/>
    </source>
</evidence>
<evidence type="ECO:0000256" key="13">
    <source>
        <dbReference type="SAM" id="MobiDB-lite"/>
    </source>
</evidence>
<dbReference type="PANTHER" id="PTHR42811">
    <property type="entry name" value="SERINE ACETYLTRANSFERASE"/>
    <property type="match status" value="1"/>
</dbReference>
<dbReference type="EC" id="2.3.1.30" evidence="3"/>
<proteinExistence type="inferred from homology"/>
<name>A0ABT9BUJ7_9PSED</name>
<feature type="domain" description="Serine acetyltransferase N-terminal" evidence="14">
    <location>
        <begin position="25"/>
        <end position="129"/>
    </location>
</feature>
<dbReference type="InterPro" id="IPR053376">
    <property type="entry name" value="Serine_acetyltransferase"/>
</dbReference>
<evidence type="ECO:0000256" key="2">
    <source>
        <dbReference type="ARBA" id="ARBA00007274"/>
    </source>
</evidence>
<dbReference type="SUPFAM" id="SSF51161">
    <property type="entry name" value="Trimeric LpxA-like enzymes"/>
    <property type="match status" value="1"/>
</dbReference>
<comment type="pathway">
    <text evidence="1">Amino-acid biosynthesis; L-cysteine biosynthesis; L-cysteine from L-serine: step 1/2.</text>
</comment>
<dbReference type="InterPro" id="IPR010493">
    <property type="entry name" value="Ser_AcTrfase_N"/>
</dbReference>
<gene>
    <name evidence="15" type="primary">cysE</name>
    <name evidence="15" type="ORF">Q6A48_04645</name>
</gene>
<reference evidence="15 16" key="1">
    <citation type="submission" date="2023-07" db="EMBL/GenBank/DDBJ databases">
        <title>Identification of four novel Pseudomonas species associated with bacterial leaf spot of cucurbits.</title>
        <authorList>
            <person name="Fullem K.R."/>
        </authorList>
    </citation>
    <scope>NUCLEOTIDE SEQUENCE [LARGE SCALE GENOMIC DNA]</scope>
    <source>
        <strain evidence="15 16">K18</strain>
    </source>
</reference>
<evidence type="ECO:0000313" key="16">
    <source>
        <dbReference type="Proteomes" id="UP001228019"/>
    </source>
</evidence>
<evidence type="ECO:0000313" key="15">
    <source>
        <dbReference type="EMBL" id="MDO7896177.1"/>
    </source>
</evidence>
<dbReference type="InterPro" id="IPR018357">
    <property type="entry name" value="Hexapep_transf_CS"/>
</dbReference>
<keyword evidence="10" id="KW-0443">Lipid metabolism</keyword>
<dbReference type="InterPro" id="IPR005881">
    <property type="entry name" value="Ser_O-AcTrfase"/>
</dbReference>
<comment type="similarity">
    <text evidence="2">Belongs to the transferase hexapeptide repeat family.</text>
</comment>
<dbReference type="Gene3D" id="2.160.10.10">
    <property type="entry name" value="Hexapeptide repeat proteins"/>
    <property type="match status" value="1"/>
</dbReference>
<dbReference type="SMART" id="SM00971">
    <property type="entry name" value="SATase_N"/>
    <property type="match status" value="1"/>
</dbReference>
<dbReference type="EMBL" id="JAUQOP010000004">
    <property type="protein sequence ID" value="MDO7896177.1"/>
    <property type="molecule type" value="Genomic_DNA"/>
</dbReference>
<dbReference type="Proteomes" id="UP001228019">
    <property type="component" value="Unassembled WGS sequence"/>
</dbReference>
<keyword evidence="8 15" id="KW-0808">Transferase</keyword>
<evidence type="ECO:0000256" key="12">
    <source>
        <dbReference type="ARBA" id="ARBA00049486"/>
    </source>
</evidence>
<dbReference type="Pfam" id="PF00132">
    <property type="entry name" value="Hexapep"/>
    <property type="match status" value="1"/>
</dbReference>
<evidence type="ECO:0000256" key="10">
    <source>
        <dbReference type="ARBA" id="ARBA00023098"/>
    </source>
</evidence>
<dbReference type="InterPro" id="IPR045304">
    <property type="entry name" value="LbH_SAT"/>
</dbReference>
<comment type="caution">
    <text evidence="15">The sequence shown here is derived from an EMBL/GenBank/DDBJ whole genome shotgun (WGS) entry which is preliminary data.</text>
</comment>
<dbReference type="InterPro" id="IPR042122">
    <property type="entry name" value="Ser_AcTrfase_N_sf"/>
</dbReference>
<evidence type="ECO:0000256" key="4">
    <source>
        <dbReference type="ARBA" id="ARBA00018522"/>
    </source>
</evidence>
<dbReference type="GO" id="GO:0009001">
    <property type="term" value="F:serine O-acetyltransferase activity"/>
    <property type="evidence" value="ECO:0007669"/>
    <property type="project" value="UniProtKB-EC"/>
</dbReference>
<keyword evidence="6" id="KW-0441">Lipid A biosynthesis</keyword>
<dbReference type="InterPro" id="IPR001451">
    <property type="entry name" value="Hexapep"/>
</dbReference>
<sequence>MPMFLVNDEGFQGHPGENTRAAALMWEALRVQAMTVVLQRPGLGCLVGEPVLECSGLGPGMATRIAHLLVPHDARERGSMLAMLLELSTQRDLEDCMAADLEAVVQRDPAFQNELEVFLFAKGYAALQAYRFAHLLLRQGRRMEALYLQARCNVVLGIDINPACRIGRGVLLDHGTGIVIGETAVVEDHVSILQGVTLGGTGKDSGDRHPKVRTGVMIGAGAKILGNIEIGAGSKVGANSVVVKAVPPRTTVVGVPAAGVGQPRHERPAQEMDQSVS</sequence>
<dbReference type="CDD" id="cd03354">
    <property type="entry name" value="LbH_SAT"/>
    <property type="match status" value="1"/>
</dbReference>
<evidence type="ECO:0000256" key="8">
    <source>
        <dbReference type="ARBA" id="ARBA00022679"/>
    </source>
</evidence>